<sequence length="71" mass="7941">MISDNLREVKQEIQDSCALASRSSTEVTLVGVTKSVDTAQTIELANQGVKHLAENRADQFLAKKRRNESFY</sequence>
<dbReference type="SUPFAM" id="SSF51419">
    <property type="entry name" value="PLP-binding barrel"/>
    <property type="match status" value="1"/>
</dbReference>
<evidence type="ECO:0000313" key="1">
    <source>
        <dbReference type="EMBL" id="KFN92654.1"/>
    </source>
</evidence>
<evidence type="ECO:0000313" key="2">
    <source>
        <dbReference type="Proteomes" id="UP000029380"/>
    </source>
</evidence>
<protein>
    <submittedName>
        <fullName evidence="1">Uncharacterized UPF0001 family protein</fullName>
    </submittedName>
</protein>
<dbReference type="InterPro" id="IPR029066">
    <property type="entry name" value="PLP-binding_barrel"/>
</dbReference>
<name>A0A091C6V3_9ENTE</name>
<dbReference type="Gene3D" id="3.20.20.10">
    <property type="entry name" value="Alanine racemase"/>
    <property type="match status" value="1"/>
</dbReference>
<reference evidence="1 2" key="1">
    <citation type="submission" date="2014-08" db="EMBL/GenBank/DDBJ databases">
        <title>Genome sequence of Tetragenococcus muriaticus.</title>
        <authorList>
            <person name="Chuea-nongthon C."/>
            <person name="Rodtong S."/>
            <person name="Yongsawatdigul J."/>
            <person name="Steele J.L."/>
            <person name="Liu X.-y."/>
            <person name="Speers J."/>
            <person name="Glasner J.D."/>
            <person name="Neeno-Eckwall E.C."/>
        </authorList>
    </citation>
    <scope>NUCLEOTIDE SEQUENCE [LARGE SCALE GENOMIC DNA]</scope>
    <source>
        <strain evidence="1 2">PMC-11-5</strain>
    </source>
</reference>
<gene>
    <name evidence="1" type="ORF">TMUPMC115_0811</name>
</gene>
<dbReference type="AlphaFoldDB" id="A0A091C6V3"/>
<comment type="caution">
    <text evidence="1">The sequence shown here is derived from an EMBL/GenBank/DDBJ whole genome shotgun (WGS) entry which is preliminary data.</text>
</comment>
<proteinExistence type="predicted"/>
<organism evidence="1 2">
    <name type="scientific">Tetragenococcus muriaticus PMC-11-5</name>
    <dbReference type="NCBI Taxonomy" id="1302649"/>
    <lineage>
        <taxon>Bacteria</taxon>
        <taxon>Bacillati</taxon>
        <taxon>Bacillota</taxon>
        <taxon>Bacilli</taxon>
        <taxon>Lactobacillales</taxon>
        <taxon>Enterococcaceae</taxon>
        <taxon>Tetragenococcus</taxon>
    </lineage>
</organism>
<accession>A0A091C6V3</accession>
<dbReference type="EMBL" id="JPVU01000087">
    <property type="protein sequence ID" value="KFN92654.1"/>
    <property type="molecule type" value="Genomic_DNA"/>
</dbReference>
<dbReference type="PATRIC" id="fig|1302649.3.peg.815"/>
<dbReference type="Proteomes" id="UP000029380">
    <property type="component" value="Unassembled WGS sequence"/>
</dbReference>